<dbReference type="AlphaFoldDB" id="A0A9D1Z9F0"/>
<evidence type="ECO:0000313" key="2">
    <source>
        <dbReference type="Proteomes" id="UP000886824"/>
    </source>
</evidence>
<organism evidence="1 2">
    <name type="scientific">Candidatus Intestinimonas merdavium</name>
    <dbReference type="NCBI Taxonomy" id="2838622"/>
    <lineage>
        <taxon>Bacteria</taxon>
        <taxon>Bacillati</taxon>
        <taxon>Bacillota</taxon>
        <taxon>Clostridia</taxon>
        <taxon>Eubacteriales</taxon>
        <taxon>Intestinimonas</taxon>
    </lineage>
</organism>
<dbReference type="PANTHER" id="PTHR36454">
    <property type="entry name" value="LMO2823 PROTEIN"/>
    <property type="match status" value="1"/>
</dbReference>
<proteinExistence type="predicted"/>
<dbReference type="Proteomes" id="UP000886824">
    <property type="component" value="Unassembled WGS sequence"/>
</dbReference>
<dbReference type="Pfam" id="PF06245">
    <property type="entry name" value="DUF1015"/>
    <property type="match status" value="1"/>
</dbReference>
<evidence type="ECO:0000313" key="1">
    <source>
        <dbReference type="EMBL" id="HIY74406.1"/>
    </source>
</evidence>
<dbReference type="InterPro" id="IPR008323">
    <property type="entry name" value="UCP033563"/>
</dbReference>
<reference evidence="1" key="1">
    <citation type="journal article" date="2021" name="PeerJ">
        <title>Extensive microbial diversity within the chicken gut microbiome revealed by metagenomics and culture.</title>
        <authorList>
            <person name="Gilroy R."/>
            <person name="Ravi A."/>
            <person name="Getino M."/>
            <person name="Pursley I."/>
            <person name="Horton D.L."/>
            <person name="Alikhan N.F."/>
            <person name="Baker D."/>
            <person name="Gharbi K."/>
            <person name="Hall N."/>
            <person name="Watson M."/>
            <person name="Adriaenssens E.M."/>
            <person name="Foster-Nyarko E."/>
            <person name="Jarju S."/>
            <person name="Secka A."/>
            <person name="Antonio M."/>
            <person name="Oren A."/>
            <person name="Chaudhuri R.R."/>
            <person name="La Ragione R."/>
            <person name="Hildebrand F."/>
            <person name="Pallen M.J."/>
        </authorList>
    </citation>
    <scope>NUCLEOTIDE SEQUENCE</scope>
    <source>
        <strain evidence="1">CHK33-7979</strain>
    </source>
</reference>
<gene>
    <name evidence="1" type="ORF">H9826_10635</name>
</gene>
<dbReference type="EMBL" id="DXCX01000114">
    <property type="protein sequence ID" value="HIY74406.1"/>
    <property type="molecule type" value="Genomic_DNA"/>
</dbReference>
<dbReference type="PANTHER" id="PTHR36454:SF1">
    <property type="entry name" value="DUF1015 DOMAIN-CONTAINING PROTEIN"/>
    <property type="match status" value="1"/>
</dbReference>
<accession>A0A9D1Z9F0</accession>
<comment type="caution">
    <text evidence="1">The sequence shown here is derived from an EMBL/GenBank/DDBJ whole genome shotgun (WGS) entry which is preliminary data.</text>
</comment>
<sequence length="425" mass="47387">MDQRFRGLPFGPADILLPQNCDLQRWAVVACDQYTSQPEYWQRVERFVGSAPSALHLILPESSLDGPNVETDIMDVTNTMSRYLREEVFRTCPNALIYVERTLESGKVRKGLVGMVDLEAYDYEAGASTPIRCTEGTIMSRIPPRVAVRKNASVELPHVMLLADDPRATVIEPLTAAKGRLEKCYDFELMENSGHLRGWLLDEDEKGRVAQALRALADPDAFHARYGAGEVLLFAVGDGNHSLATAKACYERQKARLSPEQWADLPARYALVELVNLHDPALEFEPIHRVLFGIDPKALLDDLKNAHPGAYEGVGEEGHVLRYVWEQGAGAITVPHPDTALPVATLQSFLDRWLSIHRGRIDYIHGADVARALADQPGNLAFLLPAMGKEELFPTVLHDGALPRKTFSMGEAQDKRFYLEGRKIR</sequence>
<name>A0A9D1Z9F0_9FIRM</name>
<protein>
    <submittedName>
        <fullName evidence="1">DUF1015 domain-containing protein</fullName>
    </submittedName>
</protein>
<reference evidence="1" key="2">
    <citation type="submission" date="2021-04" db="EMBL/GenBank/DDBJ databases">
        <authorList>
            <person name="Gilroy R."/>
        </authorList>
    </citation>
    <scope>NUCLEOTIDE SEQUENCE</scope>
    <source>
        <strain evidence="1">CHK33-7979</strain>
    </source>
</reference>